<keyword evidence="10" id="KW-1185">Reference proteome</keyword>
<dbReference type="InterPro" id="IPR006690">
    <property type="entry name" value="OMPA-like_CS"/>
</dbReference>
<dbReference type="Gene3D" id="3.30.1330.60">
    <property type="entry name" value="OmpA-like domain"/>
    <property type="match status" value="1"/>
</dbReference>
<dbReference type="PANTHER" id="PTHR30329">
    <property type="entry name" value="STATOR ELEMENT OF FLAGELLAR MOTOR COMPLEX"/>
    <property type="match status" value="1"/>
</dbReference>
<dbReference type="Proteomes" id="UP000295380">
    <property type="component" value="Unassembled WGS sequence"/>
</dbReference>
<dbReference type="PROSITE" id="PS51123">
    <property type="entry name" value="OMPA_2"/>
    <property type="match status" value="1"/>
</dbReference>
<protein>
    <submittedName>
        <fullName evidence="9">OOP family OmpA-OmpF porin</fullName>
    </submittedName>
</protein>
<keyword evidence="2 7" id="KW-0732">Signal</keyword>
<keyword evidence="3 5" id="KW-0472">Membrane</keyword>
<dbReference type="GO" id="GO:0005509">
    <property type="term" value="F:calcium ion binding"/>
    <property type="evidence" value="ECO:0007669"/>
    <property type="project" value="InterPro"/>
</dbReference>
<evidence type="ECO:0000256" key="2">
    <source>
        <dbReference type="ARBA" id="ARBA00022729"/>
    </source>
</evidence>
<evidence type="ECO:0000256" key="7">
    <source>
        <dbReference type="SAM" id="SignalP"/>
    </source>
</evidence>
<keyword evidence="4" id="KW-0998">Cell outer membrane</keyword>
<dbReference type="GO" id="GO:0007155">
    <property type="term" value="P:cell adhesion"/>
    <property type="evidence" value="ECO:0007669"/>
    <property type="project" value="InterPro"/>
</dbReference>
<dbReference type="InterPro" id="IPR006665">
    <property type="entry name" value="OmpA-like"/>
</dbReference>
<comment type="subcellular location">
    <subcellularLocation>
        <location evidence="1">Cell outer membrane</location>
    </subcellularLocation>
</comment>
<dbReference type="PRINTS" id="PR01023">
    <property type="entry name" value="NAFLGMOTY"/>
</dbReference>
<evidence type="ECO:0000313" key="10">
    <source>
        <dbReference type="Proteomes" id="UP000295380"/>
    </source>
</evidence>
<name>A0A4R7NVN4_9GAMM</name>
<dbReference type="RefSeq" id="WP_133694384.1">
    <property type="nucleotide sequence ID" value="NZ_SOBR01000001.1"/>
</dbReference>
<dbReference type="PROSITE" id="PS51257">
    <property type="entry name" value="PROKAR_LIPOPROTEIN"/>
    <property type="match status" value="1"/>
</dbReference>
<dbReference type="SUPFAM" id="SSF103647">
    <property type="entry name" value="TSP type-3 repeat"/>
    <property type="match status" value="1"/>
</dbReference>
<dbReference type="PANTHER" id="PTHR30329:SF21">
    <property type="entry name" value="LIPOPROTEIN YIAD-RELATED"/>
    <property type="match status" value="1"/>
</dbReference>
<organism evidence="9 10">
    <name type="scientific">Chromohalobacter marismortui</name>
    <dbReference type="NCBI Taxonomy" id="42055"/>
    <lineage>
        <taxon>Bacteria</taxon>
        <taxon>Pseudomonadati</taxon>
        <taxon>Pseudomonadota</taxon>
        <taxon>Gammaproteobacteria</taxon>
        <taxon>Oceanospirillales</taxon>
        <taxon>Halomonadaceae</taxon>
        <taxon>Chromohalobacter</taxon>
    </lineage>
</organism>
<evidence type="ECO:0000256" key="6">
    <source>
        <dbReference type="SAM" id="MobiDB-lite"/>
    </source>
</evidence>
<evidence type="ECO:0000256" key="5">
    <source>
        <dbReference type="PROSITE-ProRule" id="PRU00473"/>
    </source>
</evidence>
<reference evidence="9 10" key="1">
    <citation type="submission" date="2019-03" db="EMBL/GenBank/DDBJ databases">
        <title>Genomic Encyclopedia of Type Strains, Phase IV (KMG-IV): sequencing the most valuable type-strain genomes for metagenomic binning, comparative biology and taxonomic classification.</title>
        <authorList>
            <person name="Goeker M."/>
        </authorList>
    </citation>
    <scope>NUCLEOTIDE SEQUENCE [LARGE SCALE GENOMIC DNA]</scope>
    <source>
        <strain evidence="9 10">DSM 6770</strain>
    </source>
</reference>
<dbReference type="Pfam" id="PF02412">
    <property type="entry name" value="TSP_3"/>
    <property type="match status" value="3"/>
</dbReference>
<feature type="region of interest" description="Disordered" evidence="6">
    <location>
        <begin position="266"/>
        <end position="293"/>
    </location>
</feature>
<dbReference type="AlphaFoldDB" id="A0A4R7NVN4"/>
<dbReference type="InterPro" id="IPR028974">
    <property type="entry name" value="TSP_type-3_rpt"/>
</dbReference>
<feature type="domain" description="OmpA-like" evidence="8">
    <location>
        <begin position="178"/>
        <end position="293"/>
    </location>
</feature>
<dbReference type="InterPro" id="IPR006664">
    <property type="entry name" value="OMP_bac"/>
</dbReference>
<evidence type="ECO:0000259" key="8">
    <source>
        <dbReference type="PROSITE" id="PS51123"/>
    </source>
</evidence>
<feature type="signal peptide" evidence="7">
    <location>
        <begin position="1"/>
        <end position="24"/>
    </location>
</feature>
<evidence type="ECO:0000256" key="3">
    <source>
        <dbReference type="ARBA" id="ARBA00023136"/>
    </source>
</evidence>
<dbReference type="InterPro" id="IPR003367">
    <property type="entry name" value="Thrombospondin_3-like_rpt"/>
</dbReference>
<feature type="chain" id="PRO_5020982221" evidence="7">
    <location>
        <begin position="25"/>
        <end position="293"/>
    </location>
</feature>
<dbReference type="EMBL" id="SOBR01000001">
    <property type="protein sequence ID" value="TDU25245.1"/>
    <property type="molecule type" value="Genomic_DNA"/>
</dbReference>
<dbReference type="OrthoDB" id="9782229at2"/>
<accession>A0A4R7NVN4</accession>
<comment type="caution">
    <text evidence="9">The sequence shown here is derived from an EMBL/GenBank/DDBJ whole genome shotgun (WGS) entry which is preliminary data.</text>
</comment>
<dbReference type="InterPro" id="IPR050330">
    <property type="entry name" value="Bact_OuterMem_StrucFunc"/>
</dbReference>
<gene>
    <name evidence="9" type="ORF">C8E00_101640</name>
</gene>
<sequence>MKKSTTGLLLGSALAVGLSGCATSGSQSMSHSDDQAWYNSPFVCGLAGGLIGGGIGYASSSDSDEDTGAALGGVGGATAGAMLCADYSDKVVDSDGDGVPDDRDQCPNTPAGVAVDAQGCPLDSDGDGIPDYKDQCPGTPAGVEVNAQGCPLDSDGDGVPNYQDQCPDTPAGADVNALGCVADLVLENVHFEFDSAKLTSGAEDVLMDVAEKLEANEGVDVRLEGYTDSIGSAAYNKELSQRRADSVRDFLVAHGVERSNITTYGYGEQNPIATNETPEGRAMNRRVELGEQE</sequence>
<proteinExistence type="predicted"/>
<dbReference type="GO" id="GO:0009279">
    <property type="term" value="C:cell outer membrane"/>
    <property type="evidence" value="ECO:0007669"/>
    <property type="project" value="UniProtKB-SubCell"/>
</dbReference>
<evidence type="ECO:0000256" key="4">
    <source>
        <dbReference type="ARBA" id="ARBA00023237"/>
    </source>
</evidence>
<evidence type="ECO:0000313" key="9">
    <source>
        <dbReference type="EMBL" id="TDU25245.1"/>
    </source>
</evidence>
<dbReference type="SUPFAM" id="SSF103088">
    <property type="entry name" value="OmpA-like"/>
    <property type="match status" value="1"/>
</dbReference>
<dbReference type="InterPro" id="IPR036737">
    <property type="entry name" value="OmpA-like_sf"/>
</dbReference>
<dbReference type="PROSITE" id="PS01068">
    <property type="entry name" value="OMPA_1"/>
    <property type="match status" value="1"/>
</dbReference>
<evidence type="ECO:0000256" key="1">
    <source>
        <dbReference type="ARBA" id="ARBA00004442"/>
    </source>
</evidence>
<dbReference type="Pfam" id="PF00691">
    <property type="entry name" value="OmpA"/>
    <property type="match status" value="1"/>
</dbReference>
<dbReference type="CDD" id="cd07185">
    <property type="entry name" value="OmpA_C-like"/>
    <property type="match status" value="1"/>
</dbReference>
<dbReference type="PRINTS" id="PR01021">
    <property type="entry name" value="OMPADOMAIN"/>
</dbReference>